<evidence type="ECO:0000313" key="2">
    <source>
        <dbReference type="EMBL" id="DAG00488.1"/>
    </source>
</evidence>
<name>A0A8S5V156_9VIRU</name>
<sequence>MTCYRPLMAWRNLDAINLETGKAAILFSPPENWRDCEPIKVPCGQCVGCRLERSRQWAMRCVHEASLYDKNCFITLTFDDEHIARDGSLHLEDFQKFMKRLRKKFGEGIRFFHCGEYGTLNQRPHHHAILFNFDFPDKELWSVRDNVKLYRSSFLERLWPYGFSTIGDVSFESAAYVARYCLKKVTGSVAESHYQGRKPEYTTMSRRPGIGREWFLKYKNDIFPNDKCVIRGNLVCRPPRYYDKIYDSIDPVSFEKIRSKRKIEALKQSQILDYTRLNVKEKVKKLKLKQLPRPIEM</sequence>
<reference evidence="2" key="1">
    <citation type="journal article" date="2021" name="Proc. Natl. Acad. Sci. U.S.A.">
        <title>A Catalog of Tens of Thousands of Viruses from Human Metagenomes Reveals Hidden Associations with Chronic Diseases.</title>
        <authorList>
            <person name="Tisza M.J."/>
            <person name="Buck C.B."/>
        </authorList>
    </citation>
    <scope>NUCLEOTIDE SEQUENCE</scope>
    <source>
        <strain evidence="2">Ct05d3</strain>
    </source>
</reference>
<dbReference type="InterPro" id="IPR056906">
    <property type="entry name" value="ORF2/G2P_dom"/>
</dbReference>
<organism evidence="2">
    <name type="scientific">Microviridae sp. ct05d3</name>
    <dbReference type="NCBI Taxonomy" id="2824982"/>
    <lineage>
        <taxon>Viruses</taxon>
        <taxon>Monodnaviria</taxon>
        <taxon>Sangervirae</taxon>
        <taxon>Phixviricota</taxon>
        <taxon>Malgrandaviricetes</taxon>
        <taxon>Petitvirales</taxon>
        <taxon>Microviridae</taxon>
    </lineage>
</organism>
<proteinExistence type="predicted"/>
<protein>
    <submittedName>
        <fullName evidence="2">Replication associated protein</fullName>
    </submittedName>
</protein>
<evidence type="ECO:0000259" key="1">
    <source>
        <dbReference type="Pfam" id="PF23343"/>
    </source>
</evidence>
<dbReference type="EMBL" id="BK016181">
    <property type="protein sequence ID" value="DAG00488.1"/>
    <property type="molecule type" value="Genomic_DNA"/>
</dbReference>
<dbReference type="Pfam" id="PF23343">
    <property type="entry name" value="REP_ORF2-G2P"/>
    <property type="match status" value="1"/>
</dbReference>
<accession>A0A8S5V156</accession>
<feature type="domain" description="Replication-associated protein ORF2/G2P" evidence="1">
    <location>
        <begin position="71"/>
        <end position="184"/>
    </location>
</feature>